<dbReference type="EMBL" id="BMXS01000033">
    <property type="protein sequence ID" value="GGY09090.1"/>
    <property type="molecule type" value="Genomic_DNA"/>
</dbReference>
<accession>A0ABQ2ZB09</accession>
<comment type="cofactor">
    <cofactor evidence="1">
        <name>Zn(2+)</name>
        <dbReference type="ChEBI" id="CHEBI:29105"/>
    </cofactor>
</comment>
<proteinExistence type="inferred from homology"/>
<dbReference type="InterPro" id="IPR054734">
    <property type="entry name" value="PqqF-like_C_4"/>
</dbReference>
<dbReference type="InterPro" id="IPR011249">
    <property type="entry name" value="Metalloenz_LuxS/M16"/>
</dbReference>
<evidence type="ECO:0000256" key="8">
    <source>
        <dbReference type="RuleBase" id="RU004447"/>
    </source>
</evidence>
<feature type="domain" description="Coenzyme PQQ synthesis protein F-like C-terminal lobe" evidence="11">
    <location>
        <begin position="674"/>
        <end position="767"/>
    </location>
</feature>
<dbReference type="Pfam" id="PF22456">
    <property type="entry name" value="PqqF-like_C_4"/>
    <property type="match status" value="1"/>
</dbReference>
<dbReference type="Pfam" id="PF00675">
    <property type="entry name" value="Peptidase_M16"/>
    <property type="match status" value="1"/>
</dbReference>
<evidence type="ECO:0000259" key="9">
    <source>
        <dbReference type="Pfam" id="PF00675"/>
    </source>
</evidence>
<comment type="caution">
    <text evidence="12">The sequence shown here is derived from an EMBL/GenBank/DDBJ whole genome shotgun (WGS) entry which is preliminary data.</text>
</comment>
<evidence type="ECO:0000256" key="1">
    <source>
        <dbReference type="ARBA" id="ARBA00001947"/>
    </source>
</evidence>
<evidence type="ECO:0000256" key="5">
    <source>
        <dbReference type="ARBA" id="ARBA00022801"/>
    </source>
</evidence>
<dbReference type="InterPro" id="IPR050626">
    <property type="entry name" value="Peptidase_M16"/>
</dbReference>
<protein>
    <submittedName>
        <fullName evidence="12">Coenzyme PQQ synthesis protein F</fullName>
    </submittedName>
</protein>
<name>A0ABQ2ZB09_9GAMM</name>
<organism evidence="12 13">
    <name type="scientific">Litchfieldella qijiaojingensis</name>
    <dbReference type="NCBI Taxonomy" id="980347"/>
    <lineage>
        <taxon>Bacteria</taxon>
        <taxon>Pseudomonadati</taxon>
        <taxon>Pseudomonadota</taxon>
        <taxon>Gammaproteobacteria</taxon>
        <taxon>Oceanospirillales</taxon>
        <taxon>Halomonadaceae</taxon>
        <taxon>Litchfieldella</taxon>
    </lineage>
</organism>
<evidence type="ECO:0000256" key="7">
    <source>
        <dbReference type="ARBA" id="ARBA00023049"/>
    </source>
</evidence>
<gene>
    <name evidence="12" type="primary">pqqF</name>
    <name evidence="12" type="ORF">GCM10007160_40560</name>
</gene>
<feature type="domain" description="Peptidase M16 N-terminal" evidence="9">
    <location>
        <begin position="29"/>
        <end position="155"/>
    </location>
</feature>
<dbReference type="Gene3D" id="3.30.830.10">
    <property type="entry name" value="Metalloenzyme, LuxS/M16 peptidase-like"/>
    <property type="match status" value="2"/>
</dbReference>
<dbReference type="SUPFAM" id="SSF63411">
    <property type="entry name" value="LuxS/MPP-like metallohydrolase"/>
    <property type="match status" value="2"/>
</dbReference>
<keyword evidence="13" id="KW-1185">Reference proteome</keyword>
<dbReference type="InterPro" id="IPR011765">
    <property type="entry name" value="Pept_M16_N"/>
</dbReference>
<dbReference type="PANTHER" id="PTHR43690:SF18">
    <property type="entry name" value="INSULIN-DEGRADING ENZYME-RELATED"/>
    <property type="match status" value="1"/>
</dbReference>
<sequence length="829" mass="89410">MTTHCGVAGLPPGSHLAERRLANGLRALAIEVPTARQARLVAAVGAGYLDEPTAWPGLAHLLEHALFLGSARHPQPGDFATWVGEQGGRYNAHTGEYTTDVHLNLPPDATEAGLERLVDILIHPTLACDGIASEVDVIEAEFRARLADPELHRQAAMSRLFQPSHPAAHFHHGHRRSLGGSVDSNPRALHEALTGFHASHYRAERISLVLLGPQPANRQLALLTAAGDSIPAGAGDLPCRPPRWAAAVRVQWRPPSDLAPIPMTLELLWPLPEPLSPAQRQAGECLATALCDGALAATLQHHAAILDLDAELNADTTTPVLSLTLSLSPAGQQQIETLLTTCQAWVADLAKRLPTPVACPTVPHDLDTWPRTLAQRLSLGEAAIPPSADAAPDALSDWLHADKCRVLEPLPASRKACETASETGTLLRLVSPPMTTGISPWPRQPPPTFECRSLVSDTMSVTPGLVATDDDFPLWWGGGPPLIDAYLGLAWPAPPSESSARLRHWHQCTLPLRQAAFAQGLNLTLGSDGRGDWALSWGDAGRLESCLAQVLAAWQPHVEKSADASEQGLLAQRLLARLDDLPPPDLYSQPTLVAWAGGTMSASDAMASCRRLAVALRDRLPSPATSHSHHTSPASADIAHWPTQWLSSQGEDQAVMLQVDAPDDSPTSQTLFQLLAQCHDAPFHYELRQHRHLGYVAAVRYREASGWPRLGYVVQSPSADIAILRQAVCEFLITQGTRLAHLDATVFERRRQALTATWGPPETPEDALSKTWQALRRGSENLAPWQAQEASLAALTPGMLASLADALAAGRLSGQWWFHTPSPVVRHWL</sequence>
<dbReference type="RefSeq" id="WP_189472505.1">
    <property type="nucleotide sequence ID" value="NZ_BMXS01000033.1"/>
</dbReference>
<dbReference type="Proteomes" id="UP000653056">
    <property type="component" value="Unassembled WGS sequence"/>
</dbReference>
<evidence type="ECO:0000259" key="11">
    <source>
        <dbReference type="Pfam" id="PF22456"/>
    </source>
</evidence>
<comment type="similarity">
    <text evidence="2 8">Belongs to the peptidase M16 family.</text>
</comment>
<evidence type="ECO:0000256" key="6">
    <source>
        <dbReference type="ARBA" id="ARBA00022833"/>
    </source>
</evidence>
<reference evidence="13" key="1">
    <citation type="journal article" date="2019" name="Int. J. Syst. Evol. Microbiol.">
        <title>The Global Catalogue of Microorganisms (GCM) 10K type strain sequencing project: providing services to taxonomists for standard genome sequencing and annotation.</title>
        <authorList>
            <consortium name="The Broad Institute Genomics Platform"/>
            <consortium name="The Broad Institute Genome Sequencing Center for Infectious Disease"/>
            <person name="Wu L."/>
            <person name="Ma J."/>
        </authorList>
    </citation>
    <scope>NUCLEOTIDE SEQUENCE [LARGE SCALE GENOMIC DNA]</scope>
    <source>
        <strain evidence="13">KCTC 22228</strain>
    </source>
</reference>
<dbReference type="PROSITE" id="PS00143">
    <property type="entry name" value="INSULINASE"/>
    <property type="match status" value="1"/>
</dbReference>
<keyword evidence="6" id="KW-0862">Zinc</keyword>
<dbReference type="InterPro" id="IPR001431">
    <property type="entry name" value="Pept_M16_Zn_BS"/>
</dbReference>
<evidence type="ECO:0000313" key="12">
    <source>
        <dbReference type="EMBL" id="GGY09090.1"/>
    </source>
</evidence>
<keyword evidence="5" id="KW-0378">Hydrolase</keyword>
<evidence type="ECO:0000313" key="13">
    <source>
        <dbReference type="Proteomes" id="UP000653056"/>
    </source>
</evidence>
<feature type="domain" description="Peptidase M16 C-terminal" evidence="10">
    <location>
        <begin position="191"/>
        <end position="352"/>
    </location>
</feature>
<evidence type="ECO:0000256" key="4">
    <source>
        <dbReference type="ARBA" id="ARBA00022723"/>
    </source>
</evidence>
<evidence type="ECO:0000256" key="2">
    <source>
        <dbReference type="ARBA" id="ARBA00007261"/>
    </source>
</evidence>
<dbReference type="PANTHER" id="PTHR43690">
    <property type="entry name" value="NARDILYSIN"/>
    <property type="match status" value="1"/>
</dbReference>
<dbReference type="InterPro" id="IPR007863">
    <property type="entry name" value="Peptidase_M16_C"/>
</dbReference>
<evidence type="ECO:0000256" key="3">
    <source>
        <dbReference type="ARBA" id="ARBA00022670"/>
    </source>
</evidence>
<evidence type="ECO:0000259" key="10">
    <source>
        <dbReference type="Pfam" id="PF05193"/>
    </source>
</evidence>
<keyword evidence="3" id="KW-0645">Protease</keyword>
<dbReference type="Pfam" id="PF05193">
    <property type="entry name" value="Peptidase_M16_C"/>
    <property type="match status" value="1"/>
</dbReference>
<keyword evidence="4" id="KW-0479">Metal-binding</keyword>
<keyword evidence="7" id="KW-0482">Metalloprotease</keyword>